<reference evidence="1" key="1">
    <citation type="submission" date="2023-07" db="EMBL/GenBank/DDBJ databases">
        <title>The genome sequence of Rhodocytophaga aerolata KACC 12507.</title>
        <authorList>
            <person name="Zhang X."/>
        </authorList>
    </citation>
    <scope>NUCLEOTIDE SEQUENCE</scope>
    <source>
        <strain evidence="1">KACC 12507</strain>
    </source>
</reference>
<organism evidence="1 2">
    <name type="scientific">Rhodocytophaga aerolata</name>
    <dbReference type="NCBI Taxonomy" id="455078"/>
    <lineage>
        <taxon>Bacteria</taxon>
        <taxon>Pseudomonadati</taxon>
        <taxon>Bacteroidota</taxon>
        <taxon>Cytophagia</taxon>
        <taxon>Cytophagales</taxon>
        <taxon>Rhodocytophagaceae</taxon>
        <taxon>Rhodocytophaga</taxon>
    </lineage>
</organism>
<evidence type="ECO:0000313" key="1">
    <source>
        <dbReference type="EMBL" id="MDO1451666.1"/>
    </source>
</evidence>
<dbReference type="EMBL" id="JAUKPO010000077">
    <property type="protein sequence ID" value="MDO1451666.1"/>
    <property type="molecule type" value="Genomic_DNA"/>
</dbReference>
<dbReference type="Proteomes" id="UP001168528">
    <property type="component" value="Unassembled WGS sequence"/>
</dbReference>
<comment type="caution">
    <text evidence="1">The sequence shown here is derived from an EMBL/GenBank/DDBJ whole genome shotgun (WGS) entry which is preliminary data.</text>
</comment>
<name>A0ABT8RHT4_9BACT</name>
<evidence type="ECO:0000313" key="2">
    <source>
        <dbReference type="Proteomes" id="UP001168528"/>
    </source>
</evidence>
<proteinExistence type="predicted"/>
<accession>A0ABT8RHT4</accession>
<dbReference type="RefSeq" id="WP_302042463.1">
    <property type="nucleotide sequence ID" value="NZ_JAUKPO010000077.1"/>
</dbReference>
<gene>
    <name evidence="1" type="ORF">Q0590_35665</name>
</gene>
<keyword evidence="2" id="KW-1185">Reference proteome</keyword>
<protein>
    <recommendedName>
        <fullName evidence="3">Transposase</fullName>
    </recommendedName>
</protein>
<evidence type="ECO:0008006" key="3">
    <source>
        <dbReference type="Google" id="ProtNLM"/>
    </source>
</evidence>
<sequence>MEHLAPLADERDSKHLMAIVDKLVLNLKQYGLYLQYLLADGGFSSGENYSALEARQIKGFIPLHGSYHPN</sequence>